<dbReference type="STRING" id="709032.Sulku_2193"/>
<feature type="region of interest" description="Disordered" evidence="1">
    <location>
        <begin position="1"/>
        <end position="47"/>
    </location>
</feature>
<dbReference type="eggNOG" id="ENOG50338G0">
    <property type="taxonomic scope" value="Bacteria"/>
</dbReference>
<dbReference type="RefSeq" id="WP_013461050.1">
    <property type="nucleotide sequence ID" value="NC_014762.1"/>
</dbReference>
<feature type="compositionally biased region" description="Acidic residues" evidence="1">
    <location>
        <begin position="14"/>
        <end position="26"/>
    </location>
</feature>
<protein>
    <recommendedName>
        <fullName evidence="4">Chemotaxis protein</fullName>
    </recommendedName>
</protein>
<keyword evidence="3" id="KW-1185">Reference proteome</keyword>
<dbReference type="EMBL" id="CP002355">
    <property type="protein sequence ID" value="ADR34853.1"/>
    <property type="molecule type" value="Genomic_DNA"/>
</dbReference>
<dbReference type="Proteomes" id="UP000008721">
    <property type="component" value="Chromosome"/>
</dbReference>
<name>E4TWK7_SULKY</name>
<evidence type="ECO:0000313" key="3">
    <source>
        <dbReference type="Proteomes" id="UP000008721"/>
    </source>
</evidence>
<dbReference type="SUPFAM" id="SSF75708">
    <property type="entry name" value="Chemotaxis phosphatase CheZ"/>
    <property type="match status" value="1"/>
</dbReference>
<dbReference type="Gene3D" id="1.10.287.500">
    <property type="entry name" value="Helix hairpin bin"/>
    <property type="match status" value="1"/>
</dbReference>
<reference evidence="2 3" key="1">
    <citation type="journal article" date="2012" name="Stand. Genomic Sci.">
        <title>Complete genome sequence of the sulfur compounds oxidizing chemolithoautotroph Sulfuricurvum kujiense type strain (YK-1(T)).</title>
        <authorList>
            <person name="Han C."/>
            <person name="Kotsyurbenko O."/>
            <person name="Chertkov O."/>
            <person name="Held B."/>
            <person name="Lapidus A."/>
            <person name="Nolan M."/>
            <person name="Lucas S."/>
            <person name="Hammon N."/>
            <person name="Deshpande S."/>
            <person name="Cheng J.F."/>
            <person name="Tapia R."/>
            <person name="Goodwin L.A."/>
            <person name="Pitluck S."/>
            <person name="Liolios K."/>
            <person name="Pagani I."/>
            <person name="Ivanova N."/>
            <person name="Mavromatis K."/>
            <person name="Mikhailova N."/>
            <person name="Pati A."/>
            <person name="Chen A."/>
            <person name="Palaniappan K."/>
            <person name="Land M."/>
            <person name="Hauser L."/>
            <person name="Chang Y.J."/>
            <person name="Jeffries C.D."/>
            <person name="Brambilla E.M."/>
            <person name="Rohde M."/>
            <person name="Spring S."/>
            <person name="Sikorski J."/>
            <person name="Goker M."/>
            <person name="Woyke T."/>
            <person name="Bristow J."/>
            <person name="Eisen J.A."/>
            <person name="Markowitz V."/>
            <person name="Hugenholtz P."/>
            <person name="Kyrpides N.C."/>
            <person name="Klenk H.P."/>
            <person name="Detter J.C."/>
        </authorList>
    </citation>
    <scope>NUCLEOTIDE SEQUENCE [LARGE SCALE GENOMIC DNA]</scope>
    <source>
        <strain evidence="3">ATCC BAA-921 / DSM 16994 / JCM 11577 / YK-1</strain>
    </source>
</reference>
<evidence type="ECO:0000256" key="1">
    <source>
        <dbReference type="SAM" id="MobiDB-lite"/>
    </source>
</evidence>
<dbReference type="AlphaFoldDB" id="E4TWK7"/>
<dbReference type="HOGENOM" id="CLU_077334_0_0_7"/>
<organism evidence="2 3">
    <name type="scientific">Sulfuricurvum kujiense (strain ATCC BAA-921 / DSM 16994 / JCM 11577 / YK-1)</name>
    <dbReference type="NCBI Taxonomy" id="709032"/>
    <lineage>
        <taxon>Bacteria</taxon>
        <taxon>Pseudomonadati</taxon>
        <taxon>Campylobacterota</taxon>
        <taxon>Epsilonproteobacteria</taxon>
        <taxon>Campylobacterales</taxon>
        <taxon>Sulfurimonadaceae</taxon>
        <taxon>Sulfuricurvum</taxon>
    </lineage>
</organism>
<sequence>MTQEELDALMNGDIDLEGGYEEEAEVNETPAASDEPAGDDPYNELDPDKYRVSAMHSWPPPPPTDDNKMVHQLDDVTKESEQKATEIFDLIEGISNDLGKGEKDVKALQAIIQSNLELFTTLSAKFPHIEAFKTQLSENEKAAHGLKDVLDMLQNGGDTIMNIMDIMQYQDIHRQKIERVINVMRALSTYMNHLFAGKIDDSKRVSSAVHLPGDNTTEDVVSSEDIEALLASFGQK</sequence>
<evidence type="ECO:0000313" key="2">
    <source>
        <dbReference type="EMBL" id="ADR34853.1"/>
    </source>
</evidence>
<dbReference type="OrthoDB" id="5347695at2"/>
<accession>E4TWK7</accession>
<evidence type="ECO:0008006" key="4">
    <source>
        <dbReference type="Google" id="ProtNLM"/>
    </source>
</evidence>
<dbReference type="KEGG" id="sku:Sulku_2193"/>
<gene>
    <name evidence="2" type="ordered locus">Sulku_2193</name>
</gene>
<feature type="compositionally biased region" description="Acidic residues" evidence="1">
    <location>
        <begin position="36"/>
        <end position="45"/>
    </location>
</feature>
<proteinExistence type="predicted"/>